<reference evidence="2" key="1">
    <citation type="submission" date="2023-10" db="EMBL/GenBank/DDBJ databases">
        <authorList>
            <person name="Chen Y."/>
            <person name="Shah S."/>
            <person name="Dougan E. K."/>
            <person name="Thang M."/>
            <person name="Chan C."/>
        </authorList>
    </citation>
    <scope>NUCLEOTIDE SEQUENCE [LARGE SCALE GENOMIC DNA]</scope>
</reference>
<evidence type="ECO:0000256" key="1">
    <source>
        <dbReference type="SAM" id="MobiDB-lite"/>
    </source>
</evidence>
<evidence type="ECO:0000313" key="2">
    <source>
        <dbReference type="EMBL" id="CAK0833922.1"/>
    </source>
</evidence>
<feature type="non-terminal residue" evidence="2">
    <location>
        <position position="62"/>
    </location>
</feature>
<name>A0ABN9SPU4_9DINO</name>
<dbReference type="Proteomes" id="UP001189429">
    <property type="component" value="Unassembled WGS sequence"/>
</dbReference>
<gene>
    <name evidence="2" type="ORF">PCOR1329_LOCUS31476</name>
</gene>
<feature type="non-terminal residue" evidence="2">
    <location>
        <position position="1"/>
    </location>
</feature>
<proteinExistence type="predicted"/>
<evidence type="ECO:0000313" key="3">
    <source>
        <dbReference type="Proteomes" id="UP001189429"/>
    </source>
</evidence>
<comment type="caution">
    <text evidence="2">The sequence shown here is derived from an EMBL/GenBank/DDBJ whole genome shotgun (WGS) entry which is preliminary data.</text>
</comment>
<feature type="region of interest" description="Disordered" evidence="1">
    <location>
        <begin position="1"/>
        <end position="39"/>
    </location>
</feature>
<protein>
    <submittedName>
        <fullName evidence="2">Uncharacterized protein</fullName>
    </submittedName>
</protein>
<keyword evidence="3" id="KW-1185">Reference proteome</keyword>
<accession>A0ABN9SPU4</accession>
<dbReference type="EMBL" id="CAUYUJ010012425">
    <property type="protein sequence ID" value="CAK0833922.1"/>
    <property type="molecule type" value="Genomic_DNA"/>
</dbReference>
<sequence length="62" mass="6331">AEGCDGRPRWMGPANWRPGGLASHARASTAEGVETRGPSGDTLAIIGASLEGMQVEAQAPDI</sequence>
<organism evidence="2 3">
    <name type="scientific">Prorocentrum cordatum</name>
    <dbReference type="NCBI Taxonomy" id="2364126"/>
    <lineage>
        <taxon>Eukaryota</taxon>
        <taxon>Sar</taxon>
        <taxon>Alveolata</taxon>
        <taxon>Dinophyceae</taxon>
        <taxon>Prorocentrales</taxon>
        <taxon>Prorocentraceae</taxon>
        <taxon>Prorocentrum</taxon>
    </lineage>
</organism>